<dbReference type="PANTHER" id="PTHR43625">
    <property type="entry name" value="AFLATOXIN B1 ALDEHYDE REDUCTASE"/>
    <property type="match status" value="1"/>
</dbReference>
<keyword evidence="1" id="KW-0560">Oxidoreductase</keyword>
<evidence type="ECO:0000259" key="2">
    <source>
        <dbReference type="Pfam" id="PF00248"/>
    </source>
</evidence>
<gene>
    <name evidence="3" type="ORF">C361_02649</name>
</gene>
<organism evidence="3 4">
    <name type="scientific">Cryptococcus neoformans Tu259-1</name>
    <dbReference type="NCBI Taxonomy" id="1230072"/>
    <lineage>
        <taxon>Eukaryota</taxon>
        <taxon>Fungi</taxon>
        <taxon>Dikarya</taxon>
        <taxon>Basidiomycota</taxon>
        <taxon>Agaricomycotina</taxon>
        <taxon>Tremellomycetes</taxon>
        <taxon>Tremellales</taxon>
        <taxon>Cryptococcaceae</taxon>
        <taxon>Cryptococcus</taxon>
        <taxon>Cryptococcus neoformans species complex</taxon>
    </lineage>
</organism>
<dbReference type="AlphaFoldDB" id="A0A854QGP7"/>
<dbReference type="Pfam" id="PF00248">
    <property type="entry name" value="Aldo_ket_red"/>
    <property type="match status" value="1"/>
</dbReference>
<dbReference type="CDD" id="cd19077">
    <property type="entry name" value="AKR_AKR8A1-2"/>
    <property type="match status" value="1"/>
</dbReference>
<dbReference type="InterPro" id="IPR023210">
    <property type="entry name" value="NADP_OxRdtase_dom"/>
</dbReference>
<accession>A0A854QGP7</accession>
<evidence type="ECO:0000313" key="4">
    <source>
        <dbReference type="Proteomes" id="UP000199727"/>
    </source>
</evidence>
<dbReference type="EMBL" id="AMKT01000034">
    <property type="protein sequence ID" value="OXG24100.1"/>
    <property type="molecule type" value="Genomic_DNA"/>
</dbReference>
<dbReference type="OrthoDB" id="37537at2759"/>
<dbReference type="SUPFAM" id="SSF51430">
    <property type="entry name" value="NAD(P)-linked oxidoreductase"/>
    <property type="match status" value="1"/>
</dbReference>
<sequence length="333" mass="36692">MSTVSTVTVAGKQVGRMGYGLMQLTWSPQPPSQDVSFAAMKAAADSGSTAWSSAAFYGNPGNNFANIKLLAAFFDKYPEYKSKIVLVVKGGVDYADLHPRGTELDFLRTELKEMKKILGDKEVDVYSLARLPEGPVEDIFKGLDTLKKEGLFGEVGASEMSAASLEKAHKITPIAINEIEISLFSYDGSIRNAIEWHNTNKTPVFAYSPLGRGFITRTYKSPDDIPEGDFKKHLPRFQGKAFYENLKLVDKLDEIAARKGVKGSQVALAWILSLSDYTIPIPGSSNTKRVVENTQSINVTLTSEEKKEITDFLDAFEVQGTRYPAQAMAHLMK</sequence>
<dbReference type="InterPro" id="IPR036812">
    <property type="entry name" value="NAD(P)_OxRdtase_dom_sf"/>
</dbReference>
<comment type="caution">
    <text evidence="3">The sequence shown here is derived from an EMBL/GenBank/DDBJ whole genome shotgun (WGS) entry which is preliminary data.</text>
</comment>
<dbReference type="PANTHER" id="PTHR43625:SF78">
    <property type="entry name" value="PYRIDOXAL REDUCTASE-RELATED"/>
    <property type="match status" value="1"/>
</dbReference>
<name>A0A854QGP7_CRYNE</name>
<protein>
    <submittedName>
        <fullName evidence="3">Pyridoxal reductase</fullName>
    </submittedName>
</protein>
<reference evidence="3 4" key="1">
    <citation type="submission" date="2017-06" db="EMBL/GenBank/DDBJ databases">
        <title>Global population genomics of the pathogenic fungus Cryptococcus neoformans var. grubii.</title>
        <authorList>
            <person name="Cuomo C."/>
            <person name="Litvintseva A."/>
            <person name="Chen Y."/>
            <person name="Young S."/>
            <person name="Zeng Q."/>
            <person name="Chapman S."/>
            <person name="Gujja S."/>
            <person name="Saif S."/>
            <person name="Birren B."/>
        </authorList>
    </citation>
    <scope>NUCLEOTIDE SEQUENCE [LARGE SCALE GENOMIC DNA]</scope>
    <source>
        <strain evidence="3 4">Tu259-1</strain>
    </source>
</reference>
<feature type="domain" description="NADP-dependent oxidoreductase" evidence="2">
    <location>
        <begin position="16"/>
        <end position="312"/>
    </location>
</feature>
<dbReference type="Proteomes" id="UP000199727">
    <property type="component" value="Unassembled WGS sequence"/>
</dbReference>
<evidence type="ECO:0000313" key="3">
    <source>
        <dbReference type="EMBL" id="OXG24100.1"/>
    </source>
</evidence>
<dbReference type="GO" id="GO:0005737">
    <property type="term" value="C:cytoplasm"/>
    <property type="evidence" value="ECO:0007669"/>
    <property type="project" value="TreeGrafter"/>
</dbReference>
<proteinExistence type="predicted"/>
<dbReference type="Gene3D" id="3.20.20.100">
    <property type="entry name" value="NADP-dependent oxidoreductase domain"/>
    <property type="match status" value="1"/>
</dbReference>
<evidence type="ECO:0000256" key="1">
    <source>
        <dbReference type="ARBA" id="ARBA00023002"/>
    </source>
</evidence>
<dbReference type="GO" id="GO:0016491">
    <property type="term" value="F:oxidoreductase activity"/>
    <property type="evidence" value="ECO:0007669"/>
    <property type="project" value="UniProtKB-KW"/>
</dbReference>
<dbReference type="InterPro" id="IPR050791">
    <property type="entry name" value="Aldo-Keto_reductase"/>
</dbReference>